<reference evidence="1 2" key="1">
    <citation type="journal article" date="2019" name="Int. J. Syst. Evol. Microbiol.">
        <title>The Global Catalogue of Microorganisms (GCM) 10K type strain sequencing project: providing services to taxonomists for standard genome sequencing and annotation.</title>
        <authorList>
            <consortium name="The Broad Institute Genomics Platform"/>
            <consortium name="The Broad Institute Genome Sequencing Center for Infectious Disease"/>
            <person name="Wu L."/>
            <person name="Ma J."/>
        </authorList>
    </citation>
    <scope>NUCLEOTIDE SEQUENCE [LARGE SCALE GENOMIC DNA]</scope>
    <source>
        <strain evidence="1 2">JCM 13250</strain>
    </source>
</reference>
<proteinExistence type="predicted"/>
<organism evidence="1 2">
    <name type="scientific">Luedemannella flava</name>
    <dbReference type="NCBI Taxonomy" id="349316"/>
    <lineage>
        <taxon>Bacteria</taxon>
        <taxon>Bacillati</taxon>
        <taxon>Actinomycetota</taxon>
        <taxon>Actinomycetes</taxon>
        <taxon>Micromonosporales</taxon>
        <taxon>Micromonosporaceae</taxon>
        <taxon>Luedemannella</taxon>
    </lineage>
</organism>
<keyword evidence="2" id="KW-1185">Reference proteome</keyword>
<dbReference type="Proteomes" id="UP001500218">
    <property type="component" value="Unassembled WGS sequence"/>
</dbReference>
<evidence type="ECO:0000313" key="2">
    <source>
        <dbReference type="Proteomes" id="UP001500218"/>
    </source>
</evidence>
<evidence type="ECO:0000313" key="1">
    <source>
        <dbReference type="EMBL" id="GAA1782002.1"/>
    </source>
</evidence>
<sequence length="63" mass="6692">MQLELTRTEVAAELDLWLEDDTTAEQLPPIASTAPQWTAGCGGCYGCSGCYGCYSCGYSTTCV</sequence>
<accession>A0ABN2LAU3</accession>
<gene>
    <name evidence="1" type="ORF">GCM10009682_00330</name>
</gene>
<comment type="caution">
    <text evidence="1">The sequence shown here is derived from an EMBL/GenBank/DDBJ whole genome shotgun (WGS) entry which is preliminary data.</text>
</comment>
<protein>
    <submittedName>
        <fullName evidence="1">Uncharacterized protein</fullName>
    </submittedName>
</protein>
<name>A0ABN2LAU3_9ACTN</name>
<dbReference type="RefSeq" id="WP_344124934.1">
    <property type="nucleotide sequence ID" value="NZ_BAAALT010000001.1"/>
</dbReference>
<dbReference type="EMBL" id="BAAALT010000001">
    <property type="protein sequence ID" value="GAA1782002.1"/>
    <property type="molecule type" value="Genomic_DNA"/>
</dbReference>